<dbReference type="AlphaFoldDB" id="A0A644SPC4"/>
<keyword evidence="1" id="KW-0472">Membrane</keyword>
<accession>A0A644SPC4</accession>
<feature type="transmembrane region" description="Helical" evidence="1">
    <location>
        <begin position="87"/>
        <end position="108"/>
    </location>
</feature>
<evidence type="ECO:0000256" key="1">
    <source>
        <dbReference type="SAM" id="Phobius"/>
    </source>
</evidence>
<reference evidence="2" key="1">
    <citation type="submission" date="2019-08" db="EMBL/GenBank/DDBJ databases">
        <authorList>
            <person name="Kucharzyk K."/>
            <person name="Murdoch R.W."/>
            <person name="Higgins S."/>
            <person name="Loffler F."/>
        </authorList>
    </citation>
    <scope>NUCLEOTIDE SEQUENCE</scope>
</reference>
<comment type="caution">
    <text evidence="2">The sequence shown here is derived from an EMBL/GenBank/DDBJ whole genome shotgun (WGS) entry which is preliminary data.</text>
</comment>
<sequence length="116" mass="12516">MKKLFLSLGLSILLLNSCTTRVVSAKKPYSDSAISVGQTYTIVSSEGKKEVLSLTKIDEQNIFGKNVDGKEITIEKSKITEIKKTKVGGTILLVVGVIGLALVGTAFYHQKPIGQF</sequence>
<protein>
    <submittedName>
        <fullName evidence="2">Uncharacterized protein</fullName>
    </submittedName>
</protein>
<keyword evidence="1" id="KW-1133">Transmembrane helix</keyword>
<proteinExistence type="predicted"/>
<gene>
    <name evidence="2" type="ORF">SDC9_02015</name>
</gene>
<dbReference type="EMBL" id="VSSQ01000003">
    <property type="protein sequence ID" value="MPL56529.1"/>
    <property type="molecule type" value="Genomic_DNA"/>
</dbReference>
<keyword evidence="1" id="KW-0812">Transmembrane</keyword>
<evidence type="ECO:0000313" key="2">
    <source>
        <dbReference type="EMBL" id="MPL56529.1"/>
    </source>
</evidence>
<organism evidence="2">
    <name type="scientific">bioreactor metagenome</name>
    <dbReference type="NCBI Taxonomy" id="1076179"/>
    <lineage>
        <taxon>unclassified sequences</taxon>
        <taxon>metagenomes</taxon>
        <taxon>ecological metagenomes</taxon>
    </lineage>
</organism>
<name>A0A644SPC4_9ZZZZ</name>